<evidence type="ECO:0000313" key="2">
    <source>
        <dbReference type="Proteomes" id="UP001060215"/>
    </source>
</evidence>
<proteinExistence type="predicted"/>
<name>A0ACC0ILZ6_9ERIC</name>
<evidence type="ECO:0000313" key="1">
    <source>
        <dbReference type="EMBL" id="KAI8026834.1"/>
    </source>
</evidence>
<organism evidence="1 2">
    <name type="scientific">Camellia lanceoleosa</name>
    <dbReference type="NCBI Taxonomy" id="1840588"/>
    <lineage>
        <taxon>Eukaryota</taxon>
        <taxon>Viridiplantae</taxon>
        <taxon>Streptophyta</taxon>
        <taxon>Embryophyta</taxon>
        <taxon>Tracheophyta</taxon>
        <taxon>Spermatophyta</taxon>
        <taxon>Magnoliopsida</taxon>
        <taxon>eudicotyledons</taxon>
        <taxon>Gunneridae</taxon>
        <taxon>Pentapetalae</taxon>
        <taxon>asterids</taxon>
        <taxon>Ericales</taxon>
        <taxon>Theaceae</taxon>
        <taxon>Camellia</taxon>
    </lineage>
</organism>
<comment type="caution">
    <text evidence="1">The sequence shown here is derived from an EMBL/GenBank/DDBJ whole genome shotgun (WGS) entry which is preliminary data.</text>
</comment>
<keyword evidence="2" id="KW-1185">Reference proteome</keyword>
<dbReference type="EMBL" id="CM045760">
    <property type="protein sequence ID" value="KAI8026834.1"/>
    <property type="molecule type" value="Genomic_DNA"/>
</dbReference>
<gene>
    <name evidence="1" type="ORF">LOK49_LG02G02814</name>
</gene>
<accession>A0ACC0ILZ6</accession>
<protein>
    <submittedName>
        <fullName evidence="1">Protein TIFY 3B</fullName>
    </submittedName>
</protein>
<dbReference type="Proteomes" id="UP001060215">
    <property type="component" value="Chromosome 3"/>
</dbReference>
<sequence length="267" mass="29621">MSCSSVVAKDLMKIENSTLSLDIAQIQEELDHQKENLKSSEDKNQTFDLFRKYLVPKTPHSFGKTNEAESGAIKRAPLRPFLGTKICNGSRPPSFLEKALLPGISGNATAQTSPSGAKASAAQLTIFYGGQVNVYDDVPQDKAQAVMLFAGESSLSAPVPSNLPKTEVRKPLHRPNLPSVCKLQADLPIARKYSLQRFLERRFRRALKSPYAHPDTRNKDENDHDHDHHDQAIATSHDLMIMNEKGGSFTPSPFPSRLGYSLHKERC</sequence>
<reference evidence="1 2" key="1">
    <citation type="journal article" date="2022" name="Plant J.">
        <title>Chromosome-level genome of Camellia lanceoleosa provides a valuable resource for understanding genome evolution and self-incompatibility.</title>
        <authorList>
            <person name="Gong W."/>
            <person name="Xiao S."/>
            <person name="Wang L."/>
            <person name="Liao Z."/>
            <person name="Chang Y."/>
            <person name="Mo W."/>
            <person name="Hu G."/>
            <person name="Li W."/>
            <person name="Zhao G."/>
            <person name="Zhu H."/>
            <person name="Hu X."/>
            <person name="Ji K."/>
            <person name="Xiang X."/>
            <person name="Song Q."/>
            <person name="Yuan D."/>
            <person name="Jin S."/>
            <person name="Zhang L."/>
        </authorList>
    </citation>
    <scope>NUCLEOTIDE SEQUENCE [LARGE SCALE GENOMIC DNA]</scope>
    <source>
        <strain evidence="1">SQ_2022a</strain>
    </source>
</reference>